<protein>
    <submittedName>
        <fullName evidence="9">Acetyltransferase AlgX (SGNH hydrolase-like protein)</fullName>
    </submittedName>
</protein>
<keyword evidence="9" id="KW-0378">Hydrolase</keyword>
<dbReference type="GO" id="GO:0042121">
    <property type="term" value="P:alginic acid biosynthetic process"/>
    <property type="evidence" value="ECO:0007669"/>
    <property type="project" value="UniProtKB-UniPathway"/>
</dbReference>
<proteinExistence type="predicted"/>
<evidence type="ECO:0000313" key="10">
    <source>
        <dbReference type="Proteomes" id="UP000248326"/>
    </source>
</evidence>
<name>A0A318SJT1_9DEIO</name>
<keyword evidence="10" id="KW-1185">Reference proteome</keyword>
<accession>A0A318SJT1</accession>
<feature type="domain" description="AlgX/AlgJ SGNH hydrolase-like" evidence="8">
    <location>
        <begin position="59"/>
        <end position="317"/>
    </location>
</feature>
<comment type="caution">
    <text evidence="9">The sequence shown here is derived from an EMBL/GenBank/DDBJ whole genome shotgun (WGS) entry which is preliminary data.</text>
</comment>
<dbReference type="GO" id="GO:0016787">
    <property type="term" value="F:hydrolase activity"/>
    <property type="evidence" value="ECO:0007669"/>
    <property type="project" value="UniProtKB-KW"/>
</dbReference>
<evidence type="ECO:0000256" key="3">
    <source>
        <dbReference type="ARBA" id="ARBA00022679"/>
    </source>
</evidence>
<evidence type="ECO:0000259" key="8">
    <source>
        <dbReference type="Pfam" id="PF16822"/>
    </source>
</evidence>
<dbReference type="UniPathway" id="UPA00286"/>
<gene>
    <name evidence="9" type="ORF">DES52_112140</name>
</gene>
<feature type="chain" id="PRO_5016281685" evidence="7">
    <location>
        <begin position="32"/>
        <end position="435"/>
    </location>
</feature>
<reference evidence="9 10" key="1">
    <citation type="submission" date="2018-06" db="EMBL/GenBank/DDBJ databases">
        <title>Genomic Encyclopedia of Type Strains, Phase IV (KMG-IV): sequencing the most valuable type-strain genomes for metagenomic binning, comparative biology and taxonomic classification.</title>
        <authorList>
            <person name="Goeker M."/>
        </authorList>
    </citation>
    <scope>NUCLEOTIDE SEQUENCE [LARGE SCALE GENOMIC DNA]</scope>
    <source>
        <strain evidence="9 10">DSM 18048</strain>
    </source>
</reference>
<dbReference type="AlphaFoldDB" id="A0A318SJT1"/>
<dbReference type="GO" id="GO:0042597">
    <property type="term" value="C:periplasmic space"/>
    <property type="evidence" value="ECO:0007669"/>
    <property type="project" value="UniProtKB-SubCell"/>
</dbReference>
<dbReference type="Proteomes" id="UP000248326">
    <property type="component" value="Unassembled WGS sequence"/>
</dbReference>
<evidence type="ECO:0000256" key="7">
    <source>
        <dbReference type="SAM" id="SignalP"/>
    </source>
</evidence>
<comment type="subcellular location">
    <subcellularLocation>
        <location evidence="1">Periplasm</location>
    </subcellularLocation>
</comment>
<dbReference type="EMBL" id="QJSX01000012">
    <property type="protein sequence ID" value="PYE52818.1"/>
    <property type="molecule type" value="Genomic_DNA"/>
</dbReference>
<keyword evidence="6" id="KW-0016">Alginate biosynthesis</keyword>
<evidence type="ECO:0000256" key="1">
    <source>
        <dbReference type="ARBA" id="ARBA00004418"/>
    </source>
</evidence>
<evidence type="ECO:0000256" key="2">
    <source>
        <dbReference type="ARBA" id="ARBA00005182"/>
    </source>
</evidence>
<evidence type="ECO:0000256" key="4">
    <source>
        <dbReference type="ARBA" id="ARBA00022729"/>
    </source>
</evidence>
<organism evidence="9 10">
    <name type="scientific">Deinococcus yavapaiensis KR-236</name>
    <dbReference type="NCBI Taxonomy" id="694435"/>
    <lineage>
        <taxon>Bacteria</taxon>
        <taxon>Thermotogati</taxon>
        <taxon>Deinococcota</taxon>
        <taxon>Deinococci</taxon>
        <taxon>Deinococcales</taxon>
        <taxon>Deinococcaceae</taxon>
        <taxon>Deinococcus</taxon>
    </lineage>
</organism>
<keyword evidence="4 7" id="KW-0732">Signal</keyword>
<dbReference type="OrthoDB" id="57068at2"/>
<sequence>MKRNPVRAAIRTMLSALGAWTLASTSAAQSAAPTAVTPICEAAFDARRYAPEDTWARLVNQGKDGWLFGYYSFENSPPALTGRMRDEFIRFRDALRAQGTELLMVVIPGKGLVTWDKVDVATLRRPTDINFLRSRYAEYIASFRSAGVYASNVVALGLSDTSGQALYFRYDHHWTPRLAELVAEDLAKEMRSRAAYRDLPAFEPKVRRYNALYPGSFAAMVKKYCGQILPPEPYVSLVTETTGAGGDLLDAEEPGIALVGDSHSVESTFATLLRQKLQRDLVNHSVPGGAATAPLETYLLSGNYRAAPPRFLIWSFETGGIQPGFLARMAAAVQGPCTGTRRVFAGTVEALAAETSLPLPTPVTVTTGDYVHLQLTDRAIRTVNLNGAETALHSRTSNTGTFYLELPPGPLDRVLLRFPTAPQGTIQVSVCRHVP</sequence>
<evidence type="ECO:0000256" key="6">
    <source>
        <dbReference type="ARBA" id="ARBA00022841"/>
    </source>
</evidence>
<dbReference type="RefSeq" id="WP_110887701.1">
    <property type="nucleotide sequence ID" value="NZ_QJSX01000012.1"/>
</dbReference>
<dbReference type="Pfam" id="PF16822">
    <property type="entry name" value="ALGX"/>
    <property type="match status" value="1"/>
</dbReference>
<keyword evidence="3 9" id="KW-0808">Transferase</keyword>
<keyword evidence="5" id="KW-0574">Periplasm</keyword>
<dbReference type="GO" id="GO:0016740">
    <property type="term" value="F:transferase activity"/>
    <property type="evidence" value="ECO:0007669"/>
    <property type="project" value="UniProtKB-KW"/>
</dbReference>
<evidence type="ECO:0000256" key="5">
    <source>
        <dbReference type="ARBA" id="ARBA00022764"/>
    </source>
</evidence>
<comment type="pathway">
    <text evidence="2">Glycan biosynthesis; alginate biosynthesis.</text>
</comment>
<feature type="signal peptide" evidence="7">
    <location>
        <begin position="1"/>
        <end position="31"/>
    </location>
</feature>
<dbReference type="InterPro" id="IPR031811">
    <property type="entry name" value="ALGX/ALGJ_SGNH-like"/>
</dbReference>
<evidence type="ECO:0000313" key="9">
    <source>
        <dbReference type="EMBL" id="PYE52818.1"/>
    </source>
</evidence>